<organism evidence="1 2">
    <name type="scientific">Candidatus Methylocalor cossyra</name>
    <dbReference type="NCBI Taxonomy" id="3108543"/>
    <lineage>
        <taxon>Bacteria</taxon>
        <taxon>Pseudomonadati</taxon>
        <taxon>Pseudomonadota</taxon>
        <taxon>Gammaproteobacteria</taxon>
        <taxon>Methylococcales</taxon>
        <taxon>Methylococcaceae</taxon>
        <taxon>Candidatus Methylocalor</taxon>
    </lineage>
</organism>
<evidence type="ECO:0000313" key="2">
    <source>
        <dbReference type="Proteomes" id="UP001497493"/>
    </source>
</evidence>
<accession>A0ABP1C7I0</accession>
<dbReference type="RefSeq" id="WP_348759648.1">
    <property type="nucleotide sequence ID" value="NZ_OZ026884.1"/>
</dbReference>
<gene>
    <name evidence="1" type="ORF">MECH1_V1_1367</name>
</gene>
<dbReference type="Pfam" id="PF07021">
    <property type="entry name" value="MetW"/>
    <property type="match status" value="1"/>
</dbReference>
<proteinExistence type="predicted"/>
<dbReference type="CDD" id="cd02440">
    <property type="entry name" value="AdoMet_MTases"/>
    <property type="match status" value="1"/>
</dbReference>
<dbReference type="SUPFAM" id="SSF53335">
    <property type="entry name" value="S-adenosyl-L-methionine-dependent methyltransferases"/>
    <property type="match status" value="1"/>
</dbReference>
<dbReference type="InterPro" id="IPR029063">
    <property type="entry name" value="SAM-dependent_MTases_sf"/>
</dbReference>
<protein>
    <submittedName>
        <fullName evidence="1">Methionine biosynthesis protein MetW</fullName>
    </submittedName>
</protein>
<dbReference type="EMBL" id="OZ026884">
    <property type="protein sequence ID" value="CAL1240143.1"/>
    <property type="molecule type" value="Genomic_DNA"/>
</dbReference>
<name>A0ABP1C7I0_9GAMM</name>
<keyword evidence="2" id="KW-1185">Reference proteome</keyword>
<dbReference type="Gene3D" id="3.40.50.150">
    <property type="entry name" value="Vaccinia Virus protein VP39"/>
    <property type="match status" value="1"/>
</dbReference>
<sequence>MSFLYRSSWLYHTVLAGAYGRHKLDRFRAVAQWIPEGSKVLDVCCGDGRLAEYLPPSVDYRGLDRSRALVRAARRLGRRVDAFDLRTDALPRAEIVVCQISLYQFYPHVESVLARLFEAAEQRLIITESVRCLAQSRWPWLAALGAWGMRVEGMGDSRFRFTPHSLQELFRPYRERLRHWGAISAGRDWLFVLEK</sequence>
<dbReference type="InterPro" id="IPR010743">
    <property type="entry name" value="Methionine_synth_MetW"/>
</dbReference>
<dbReference type="Proteomes" id="UP001497493">
    <property type="component" value="Chromosome"/>
</dbReference>
<evidence type="ECO:0000313" key="1">
    <source>
        <dbReference type="EMBL" id="CAL1240143.1"/>
    </source>
</evidence>
<reference evidence="1 2" key="1">
    <citation type="submission" date="2024-04" db="EMBL/GenBank/DDBJ databases">
        <authorList>
            <person name="Cremers G."/>
        </authorList>
    </citation>
    <scope>NUCLEOTIDE SEQUENCE [LARGE SCALE GENOMIC DNA]</scope>
    <source>
        <strain evidence="1">MeCH1-AG</strain>
    </source>
</reference>